<proteinExistence type="predicted"/>
<dbReference type="Proteomes" id="UP001642482">
    <property type="component" value="Unassembled WGS sequence"/>
</dbReference>
<evidence type="ECO:0000313" key="2">
    <source>
        <dbReference type="Proteomes" id="UP001642482"/>
    </source>
</evidence>
<comment type="caution">
    <text evidence="1">The sequence shown here is derived from an EMBL/GenBank/DDBJ whole genome shotgun (WGS) entry which is preliminary data.</text>
</comment>
<evidence type="ECO:0000313" key="1">
    <source>
        <dbReference type="EMBL" id="CAK7213767.1"/>
    </source>
</evidence>
<dbReference type="PANTHER" id="PTHR10039">
    <property type="entry name" value="AMELOGENIN"/>
    <property type="match status" value="1"/>
</dbReference>
<keyword evidence="2" id="KW-1185">Reference proteome</keyword>
<protein>
    <recommendedName>
        <fullName evidence="3">NACHT-NTPase and P-loop NTPases N-terminal domain-containing protein</fullName>
    </recommendedName>
</protein>
<evidence type="ECO:0008006" key="3">
    <source>
        <dbReference type="Google" id="ProtNLM"/>
    </source>
</evidence>
<reference evidence="1 2" key="1">
    <citation type="submission" date="2024-01" db="EMBL/GenBank/DDBJ databases">
        <authorList>
            <person name="Allen C."/>
            <person name="Tagirdzhanova G."/>
        </authorList>
    </citation>
    <scope>NUCLEOTIDE SEQUENCE [LARGE SCALE GENOMIC DNA]</scope>
</reference>
<organism evidence="1 2">
    <name type="scientific">Sporothrix eucalyptigena</name>
    <dbReference type="NCBI Taxonomy" id="1812306"/>
    <lineage>
        <taxon>Eukaryota</taxon>
        <taxon>Fungi</taxon>
        <taxon>Dikarya</taxon>
        <taxon>Ascomycota</taxon>
        <taxon>Pezizomycotina</taxon>
        <taxon>Sordariomycetes</taxon>
        <taxon>Sordariomycetidae</taxon>
        <taxon>Ophiostomatales</taxon>
        <taxon>Ophiostomataceae</taxon>
        <taxon>Sporothrix</taxon>
    </lineage>
</organism>
<dbReference type="PANTHER" id="PTHR10039:SF5">
    <property type="entry name" value="NACHT DOMAIN-CONTAINING PROTEIN"/>
    <property type="match status" value="1"/>
</dbReference>
<name>A0ABP0B2R2_9PEZI</name>
<gene>
    <name evidence="1" type="ORF">SEUCBS140593_001956</name>
</gene>
<sequence length="260" mass="28958">MDPLTALGLASNIVQFVDFTLKLIGSAAEIASSAKGASEQTLKIESAYEKLETFTTYALIDSIKSVQVDQQKPGASLAVQPPASLSSFQEAERLEDVLARLSLEEQDIETMAREQILIRSLHFKSLEYRHESIPKAHRSTFEWLFPVDIRQNVDSDADIYDNSQKDTNSDEDIEHDTRTRAALEKWAGTGKTLVIAAHYFWNPGKPMQKTLKGLLQTLLYDILRSCPGLAASIFPKQFGAIRPANVAVDRHNPNQVLLLC</sequence>
<accession>A0ABP0B2R2</accession>
<dbReference type="EMBL" id="CAWUHD010000012">
    <property type="protein sequence ID" value="CAK7213767.1"/>
    <property type="molecule type" value="Genomic_DNA"/>
</dbReference>